<dbReference type="InterPro" id="IPR001387">
    <property type="entry name" value="Cro/C1-type_HTH"/>
</dbReference>
<reference evidence="2 3" key="1">
    <citation type="submission" date="2016-10" db="EMBL/GenBank/DDBJ databases">
        <authorList>
            <person name="de Groot N.N."/>
        </authorList>
    </citation>
    <scope>NUCLEOTIDE SEQUENCE [LARGE SCALE GENOMIC DNA]</scope>
    <source>
        <strain evidence="2 3">DSM 28286</strain>
    </source>
</reference>
<evidence type="ECO:0000313" key="2">
    <source>
        <dbReference type="EMBL" id="SFQ36875.1"/>
    </source>
</evidence>
<keyword evidence="3" id="KW-1185">Reference proteome</keyword>
<dbReference type="OrthoDB" id="9180239at2"/>
<name>A0A1I5XY72_9BACT</name>
<accession>A0A1I5XY72</accession>
<feature type="domain" description="HTH cro/C1-type" evidence="1">
    <location>
        <begin position="106"/>
        <end position="127"/>
    </location>
</feature>
<dbReference type="RefSeq" id="WP_090660367.1">
    <property type="nucleotide sequence ID" value="NZ_FOXQ01000010.1"/>
</dbReference>
<sequence length="135" mass="15406">MKKDEVPQDLGALGKLTKEVCYATDEQGKYTTALSNGWEVKTNALDVTWENIQHKVEAAKAKVLNNEASPILFFMEKNIMDINILSSYTGFFKWQIKRHLKPAVFNKLSPKKINKYAEVFNVTVDELKSMEAYGQ</sequence>
<gene>
    <name evidence="2" type="ORF">SAMN05444277_11021</name>
</gene>
<dbReference type="EMBL" id="FOXQ01000010">
    <property type="protein sequence ID" value="SFQ36875.1"/>
    <property type="molecule type" value="Genomic_DNA"/>
</dbReference>
<dbReference type="STRING" id="1465490.SAMN05444277_11021"/>
<dbReference type="PROSITE" id="PS50943">
    <property type="entry name" value="HTH_CROC1"/>
    <property type="match status" value="1"/>
</dbReference>
<evidence type="ECO:0000313" key="3">
    <source>
        <dbReference type="Proteomes" id="UP000199031"/>
    </source>
</evidence>
<proteinExistence type="predicted"/>
<evidence type="ECO:0000259" key="1">
    <source>
        <dbReference type="PROSITE" id="PS50943"/>
    </source>
</evidence>
<organism evidence="2 3">
    <name type="scientific">Parafilimonas terrae</name>
    <dbReference type="NCBI Taxonomy" id="1465490"/>
    <lineage>
        <taxon>Bacteria</taxon>
        <taxon>Pseudomonadati</taxon>
        <taxon>Bacteroidota</taxon>
        <taxon>Chitinophagia</taxon>
        <taxon>Chitinophagales</taxon>
        <taxon>Chitinophagaceae</taxon>
        <taxon>Parafilimonas</taxon>
    </lineage>
</organism>
<dbReference type="Proteomes" id="UP000199031">
    <property type="component" value="Unassembled WGS sequence"/>
</dbReference>
<dbReference type="AlphaFoldDB" id="A0A1I5XY72"/>
<protein>
    <recommendedName>
        <fullName evidence="1">HTH cro/C1-type domain-containing protein</fullName>
    </recommendedName>
</protein>